<feature type="domain" description="Thioredoxin" evidence="1">
    <location>
        <begin position="9"/>
        <end position="75"/>
    </location>
</feature>
<gene>
    <name evidence="2" type="ORF">O6P43_016223</name>
</gene>
<reference evidence="2" key="1">
    <citation type="journal article" date="2023" name="Science">
        <title>Elucidation of the pathway for biosynthesis of saponin adjuvants from the soapbark tree.</title>
        <authorList>
            <person name="Reed J."/>
            <person name="Orme A."/>
            <person name="El-Demerdash A."/>
            <person name="Owen C."/>
            <person name="Martin L.B.B."/>
            <person name="Misra R.C."/>
            <person name="Kikuchi S."/>
            <person name="Rejzek M."/>
            <person name="Martin A.C."/>
            <person name="Harkess A."/>
            <person name="Leebens-Mack J."/>
            <person name="Louveau T."/>
            <person name="Stephenson M.J."/>
            <person name="Osbourn A."/>
        </authorList>
    </citation>
    <scope>NUCLEOTIDE SEQUENCE</scope>
    <source>
        <strain evidence="2">S10</strain>
    </source>
</reference>
<dbReference type="Proteomes" id="UP001163823">
    <property type="component" value="Chromosome 6"/>
</dbReference>
<dbReference type="EMBL" id="JARAOO010000006">
    <property type="protein sequence ID" value="KAJ7966809.1"/>
    <property type="molecule type" value="Genomic_DNA"/>
</dbReference>
<evidence type="ECO:0000313" key="2">
    <source>
        <dbReference type="EMBL" id="KAJ7966809.1"/>
    </source>
</evidence>
<keyword evidence="3" id="KW-1185">Reference proteome</keyword>
<dbReference type="AlphaFoldDB" id="A0AAD7PTR6"/>
<evidence type="ECO:0000259" key="1">
    <source>
        <dbReference type="Pfam" id="PF00085"/>
    </source>
</evidence>
<name>A0AAD7PTR6_QUISA</name>
<dbReference type="Gene3D" id="3.40.30.10">
    <property type="entry name" value="Glutaredoxin"/>
    <property type="match status" value="1"/>
</dbReference>
<dbReference type="PROSITE" id="PS00194">
    <property type="entry name" value="THIOREDOXIN_1"/>
    <property type="match status" value="1"/>
</dbReference>
<dbReference type="InterPro" id="IPR013766">
    <property type="entry name" value="Thioredoxin_domain"/>
</dbReference>
<dbReference type="Pfam" id="PF00085">
    <property type="entry name" value="Thioredoxin"/>
    <property type="match status" value="1"/>
</dbReference>
<dbReference type="SUPFAM" id="SSF52833">
    <property type="entry name" value="Thioredoxin-like"/>
    <property type="match status" value="1"/>
</dbReference>
<evidence type="ECO:0000313" key="3">
    <source>
        <dbReference type="Proteomes" id="UP001163823"/>
    </source>
</evidence>
<protein>
    <submittedName>
        <fullName evidence="2">Thioredoxin</fullName>
    </submittedName>
</protein>
<proteinExistence type="predicted"/>
<comment type="caution">
    <text evidence="2">The sequence shown here is derived from an EMBL/GenBank/DDBJ whole genome shotgun (WGS) entry which is preliminary data.</text>
</comment>
<dbReference type="KEGG" id="qsa:O6P43_016223"/>
<accession>A0AAD7PTR6</accession>
<sequence length="100" mass="10779">MAEEGQVISCHTVEAWNEQLQKGNDSKKLIVVDFTASWCGPCRFIAPILAEIAKRTPEVIFVKVDVDELEVVGAKKEELQLKITKHATAAAASVASVASA</sequence>
<dbReference type="PANTHER" id="PTHR10438:SF425">
    <property type="entry name" value="THIOREDOXIN H1"/>
    <property type="match status" value="1"/>
</dbReference>
<dbReference type="CDD" id="cd02947">
    <property type="entry name" value="TRX_family"/>
    <property type="match status" value="1"/>
</dbReference>
<organism evidence="2 3">
    <name type="scientific">Quillaja saponaria</name>
    <name type="common">Soap bark tree</name>
    <dbReference type="NCBI Taxonomy" id="32244"/>
    <lineage>
        <taxon>Eukaryota</taxon>
        <taxon>Viridiplantae</taxon>
        <taxon>Streptophyta</taxon>
        <taxon>Embryophyta</taxon>
        <taxon>Tracheophyta</taxon>
        <taxon>Spermatophyta</taxon>
        <taxon>Magnoliopsida</taxon>
        <taxon>eudicotyledons</taxon>
        <taxon>Gunneridae</taxon>
        <taxon>Pentapetalae</taxon>
        <taxon>rosids</taxon>
        <taxon>fabids</taxon>
        <taxon>Fabales</taxon>
        <taxon>Quillajaceae</taxon>
        <taxon>Quillaja</taxon>
    </lineage>
</organism>
<dbReference type="InterPro" id="IPR036249">
    <property type="entry name" value="Thioredoxin-like_sf"/>
</dbReference>
<dbReference type="InterPro" id="IPR050620">
    <property type="entry name" value="Thioredoxin_H-type-like"/>
</dbReference>
<dbReference type="InterPro" id="IPR017937">
    <property type="entry name" value="Thioredoxin_CS"/>
</dbReference>
<dbReference type="PANTHER" id="PTHR10438">
    <property type="entry name" value="THIOREDOXIN"/>
    <property type="match status" value="1"/>
</dbReference>